<organism evidence="3 4">
    <name type="scientific">Porticoccus litoralis</name>
    <dbReference type="NCBI Taxonomy" id="434086"/>
    <lineage>
        <taxon>Bacteria</taxon>
        <taxon>Pseudomonadati</taxon>
        <taxon>Pseudomonadota</taxon>
        <taxon>Gammaproteobacteria</taxon>
        <taxon>Cellvibrionales</taxon>
        <taxon>Porticoccaceae</taxon>
        <taxon>Porticoccus</taxon>
    </lineage>
</organism>
<reference evidence="3" key="1">
    <citation type="journal article" date="2010" name="Int. J. Syst. Evol. Microbiol.">
        <title>Porticoccus litoralis gen. nov., sp. nov., a gammaproteobacterium isolated from the Yellow Sea.</title>
        <authorList>
            <person name="Oh H.M."/>
            <person name="Kim H."/>
            <person name="Kim K.M."/>
            <person name="Min G.S."/>
            <person name="Cho J.C."/>
        </authorList>
    </citation>
    <scope>NUCLEOTIDE SEQUENCE</scope>
    <source>
        <strain evidence="3">DSM 25064</strain>
    </source>
</reference>
<dbReference type="Proteomes" id="UP001178354">
    <property type="component" value="Unassembled WGS sequence"/>
</dbReference>
<dbReference type="RefSeq" id="WP_305170559.1">
    <property type="nucleotide sequence ID" value="NZ_JAUUUU010000004.1"/>
</dbReference>
<sequence length="313" mass="35524">MKHIQQWLVVLGLALCCQQTLAFSLFDGVDFNLFGDDEDDEVVIWQSGPNQYFKLAPQADRNFGDSDHPVDINKSVIEVGLGLIKLKGSNADSFKSLRPVFDDQQIRAMATYIAQGLKSATAKQDIIFVMEKSKQKLLGLKTDSYFVAGRAFYKDGHLNIIMGDYQRERNRGYEAAYDPTNAGIVNYSFVHGSRSGKPESSFPFERSIENLPGVENKVLNGNIRRDWFVVDLTASAEAYAHREEMERQQELSRKRKELEEIFGQSLPQIANGNRAAPKMSPEERLTTLNELKTKGLVTEEEYETKRKQILEEL</sequence>
<keyword evidence="4" id="KW-1185">Reference proteome</keyword>
<feature type="chain" id="PRO_5043364543" evidence="1">
    <location>
        <begin position="23"/>
        <end position="313"/>
    </location>
</feature>
<dbReference type="Pfam" id="PF09851">
    <property type="entry name" value="SHOCT"/>
    <property type="match status" value="1"/>
</dbReference>
<dbReference type="AlphaFoldDB" id="A0AAW8B300"/>
<dbReference type="InterPro" id="IPR018649">
    <property type="entry name" value="SHOCT"/>
</dbReference>
<gene>
    <name evidence="3" type="ORF">Q8A57_08250</name>
</gene>
<evidence type="ECO:0000256" key="1">
    <source>
        <dbReference type="SAM" id="SignalP"/>
    </source>
</evidence>
<proteinExistence type="predicted"/>
<comment type="caution">
    <text evidence="3">The sequence shown here is derived from an EMBL/GenBank/DDBJ whole genome shotgun (WGS) entry which is preliminary data.</text>
</comment>
<dbReference type="EMBL" id="JAUUUU010000004">
    <property type="protein sequence ID" value="MDP1520956.1"/>
    <property type="molecule type" value="Genomic_DNA"/>
</dbReference>
<name>A0AAW8B300_9GAMM</name>
<evidence type="ECO:0000313" key="3">
    <source>
        <dbReference type="EMBL" id="MDP1520956.1"/>
    </source>
</evidence>
<evidence type="ECO:0000313" key="4">
    <source>
        <dbReference type="Proteomes" id="UP001178354"/>
    </source>
</evidence>
<evidence type="ECO:0000259" key="2">
    <source>
        <dbReference type="Pfam" id="PF09851"/>
    </source>
</evidence>
<protein>
    <submittedName>
        <fullName evidence="3">SHOCT domain-containing protein</fullName>
    </submittedName>
</protein>
<feature type="domain" description="SHOCT" evidence="2">
    <location>
        <begin position="283"/>
        <end position="310"/>
    </location>
</feature>
<feature type="signal peptide" evidence="1">
    <location>
        <begin position="1"/>
        <end position="22"/>
    </location>
</feature>
<accession>A0AAW8B300</accession>
<keyword evidence="1" id="KW-0732">Signal</keyword>
<reference evidence="3" key="2">
    <citation type="submission" date="2023-08" db="EMBL/GenBank/DDBJ databases">
        <authorList>
            <person name="Luo J."/>
        </authorList>
    </citation>
    <scope>NUCLEOTIDE SEQUENCE</scope>
    <source>
        <strain evidence="3">DSM 25064</strain>
    </source>
</reference>